<protein>
    <submittedName>
        <fullName evidence="9">YveK family protein</fullName>
    </submittedName>
</protein>
<dbReference type="RefSeq" id="WP_251582192.1">
    <property type="nucleotide sequence ID" value="NZ_JBHTKX010000001.1"/>
</dbReference>
<dbReference type="PANTHER" id="PTHR32309">
    <property type="entry name" value="TYROSINE-PROTEIN KINASE"/>
    <property type="match status" value="1"/>
</dbReference>
<evidence type="ECO:0000256" key="7">
    <source>
        <dbReference type="SAM" id="Phobius"/>
    </source>
</evidence>
<feature type="transmembrane region" description="Helical" evidence="7">
    <location>
        <begin position="172"/>
        <end position="194"/>
    </location>
</feature>
<dbReference type="PROSITE" id="PS51257">
    <property type="entry name" value="PROKAR_LIPOPROTEIN"/>
    <property type="match status" value="1"/>
</dbReference>
<evidence type="ECO:0000259" key="8">
    <source>
        <dbReference type="Pfam" id="PF02706"/>
    </source>
</evidence>
<dbReference type="PANTHER" id="PTHR32309:SF13">
    <property type="entry name" value="FERRIC ENTEROBACTIN TRANSPORT PROTEIN FEPE"/>
    <property type="match status" value="1"/>
</dbReference>
<reference evidence="10" key="1">
    <citation type="journal article" date="2019" name="Int. J. Syst. Evol. Microbiol.">
        <title>The Global Catalogue of Microorganisms (GCM) 10K type strain sequencing project: providing services to taxonomists for standard genome sequencing and annotation.</title>
        <authorList>
            <consortium name="The Broad Institute Genomics Platform"/>
            <consortium name="The Broad Institute Genome Sequencing Center for Infectious Disease"/>
            <person name="Wu L."/>
            <person name="Ma J."/>
        </authorList>
    </citation>
    <scope>NUCLEOTIDE SEQUENCE [LARGE SCALE GENOMIC DNA]</scope>
    <source>
        <strain evidence="10">CCUG 53519</strain>
    </source>
</reference>
<dbReference type="InterPro" id="IPR003856">
    <property type="entry name" value="LPS_length_determ_N"/>
</dbReference>
<comment type="similarity">
    <text evidence="2">Belongs to the CpsC/CapA family.</text>
</comment>
<evidence type="ECO:0000256" key="5">
    <source>
        <dbReference type="ARBA" id="ARBA00022989"/>
    </source>
</evidence>
<evidence type="ECO:0000256" key="1">
    <source>
        <dbReference type="ARBA" id="ARBA00004651"/>
    </source>
</evidence>
<feature type="domain" description="Polysaccharide chain length determinant N-terminal" evidence="8">
    <location>
        <begin position="4"/>
        <end position="90"/>
    </location>
</feature>
<evidence type="ECO:0000313" key="10">
    <source>
        <dbReference type="Proteomes" id="UP001597169"/>
    </source>
</evidence>
<comment type="subcellular location">
    <subcellularLocation>
        <location evidence="1">Cell membrane</location>
        <topology evidence="1">Multi-pass membrane protein</topology>
    </subcellularLocation>
</comment>
<evidence type="ECO:0000256" key="3">
    <source>
        <dbReference type="ARBA" id="ARBA00022475"/>
    </source>
</evidence>
<dbReference type="InterPro" id="IPR050445">
    <property type="entry name" value="Bact_polysacc_biosynth/exp"/>
</dbReference>
<keyword evidence="5 7" id="KW-1133">Transmembrane helix</keyword>
<keyword evidence="4 7" id="KW-0812">Transmembrane</keyword>
<evidence type="ECO:0000256" key="6">
    <source>
        <dbReference type="ARBA" id="ARBA00023136"/>
    </source>
</evidence>
<sequence>MLILKEYLNIIRKRLWLIAVIVIVACLGAAAKTYMTTPLYNAEAKLIVNQAYDRQGTTMLDYSLIQTNIALINSYSEILKSSAILDKVLTAYPDLGYTTEELASMINVSSANDSQVMNLTVQTTSYEKAAKTANAVARIFEREIPSIMQVDNVTILSQAPLEVQVSPINISYVMNILISFVVGLMLALGFVFLLEYLDDTFKSEAELERELGLPVVAVIAKIRKEDVKASHHTSVNHGQVGDSTYATLNQ</sequence>
<comment type="caution">
    <text evidence="9">The sequence shown here is derived from an EMBL/GenBank/DDBJ whole genome shotgun (WGS) entry which is preliminary data.</text>
</comment>
<keyword evidence="3" id="KW-1003">Cell membrane</keyword>
<evidence type="ECO:0000313" key="9">
    <source>
        <dbReference type="EMBL" id="MFD1129259.1"/>
    </source>
</evidence>
<gene>
    <name evidence="9" type="ORF">ACFQ3J_13875</name>
</gene>
<keyword evidence="6 7" id="KW-0472">Membrane</keyword>
<dbReference type="Pfam" id="PF02706">
    <property type="entry name" value="Wzz"/>
    <property type="match status" value="1"/>
</dbReference>
<dbReference type="Proteomes" id="UP001597169">
    <property type="component" value="Unassembled WGS sequence"/>
</dbReference>
<name>A0ABW3PNX5_9BACL</name>
<accession>A0ABW3PNX5</accession>
<proteinExistence type="inferred from homology"/>
<evidence type="ECO:0000256" key="4">
    <source>
        <dbReference type="ARBA" id="ARBA00022692"/>
    </source>
</evidence>
<dbReference type="EMBL" id="JBHTKX010000001">
    <property type="protein sequence ID" value="MFD1129259.1"/>
    <property type="molecule type" value="Genomic_DNA"/>
</dbReference>
<organism evidence="9 10">
    <name type="scientific">Paenibacillus provencensis</name>
    <dbReference type="NCBI Taxonomy" id="441151"/>
    <lineage>
        <taxon>Bacteria</taxon>
        <taxon>Bacillati</taxon>
        <taxon>Bacillota</taxon>
        <taxon>Bacilli</taxon>
        <taxon>Bacillales</taxon>
        <taxon>Paenibacillaceae</taxon>
        <taxon>Paenibacillus</taxon>
    </lineage>
</organism>
<keyword evidence="10" id="KW-1185">Reference proteome</keyword>
<evidence type="ECO:0000256" key="2">
    <source>
        <dbReference type="ARBA" id="ARBA00006683"/>
    </source>
</evidence>